<organism evidence="9 10">
    <name type="scientific">Roseobacter litoralis (strain ATCC 49566 / DSM 6996 / JCM 21268 / NBRC 15278 / OCh 149)</name>
    <dbReference type="NCBI Taxonomy" id="391595"/>
    <lineage>
        <taxon>Bacteria</taxon>
        <taxon>Pseudomonadati</taxon>
        <taxon>Pseudomonadota</taxon>
        <taxon>Alphaproteobacteria</taxon>
        <taxon>Rhodobacterales</taxon>
        <taxon>Roseobacteraceae</taxon>
        <taxon>Roseobacter</taxon>
    </lineage>
</organism>
<keyword evidence="5" id="KW-0547">Nucleotide-binding</keyword>
<dbReference type="InterPro" id="IPR030679">
    <property type="entry name" value="ABC_ATPase_HisP-typ"/>
</dbReference>
<evidence type="ECO:0000313" key="10">
    <source>
        <dbReference type="Proteomes" id="UP000001353"/>
    </source>
</evidence>
<sequence>MSQEPILTIRGLQKSFGDNHVLRGIDLDVQKGDCIAILGASGSGKSTFLRCLNFMEIPSDGEVTHAGKTIGTERPGKPRAYPENELTKVRQKVGMVFQQFNLFPHKTVLGNITEGLRIVQGKDKASSEARAHEELARVGLAEKADEYPSRLSGGQKQRVAIARALALAPELMLFDEPTSALDPELVGEVLNVIRGIADEGRTMLLVTHEIGFAYHVANRVIFMADGIIQEEGPPEQVLKNPQSPRTQAFLARHKQFEF</sequence>
<dbReference type="PROSITE" id="PS00211">
    <property type="entry name" value="ABC_TRANSPORTER_1"/>
    <property type="match status" value="1"/>
</dbReference>
<evidence type="ECO:0000256" key="3">
    <source>
        <dbReference type="ARBA" id="ARBA00022448"/>
    </source>
</evidence>
<evidence type="ECO:0000313" key="9">
    <source>
        <dbReference type="EMBL" id="AEI94269.1"/>
    </source>
</evidence>
<dbReference type="FunFam" id="3.40.50.300:FF:000020">
    <property type="entry name" value="Amino acid ABC transporter ATP-binding component"/>
    <property type="match status" value="1"/>
</dbReference>
<reference evidence="9 10" key="1">
    <citation type="journal article" date="2011" name="BMC Genomics">
        <title>Comparative genome analysis and genome-guided physiological analysis of Roseobacter litoralis.</title>
        <authorList>
            <person name="Kalhoefer D."/>
            <person name="Thole S."/>
            <person name="Voget S."/>
            <person name="Lehmann R."/>
            <person name="Liesegang H."/>
            <person name="Wollher A."/>
            <person name="Daniel R."/>
            <person name="Simon M."/>
            <person name="Brinkhoff T."/>
        </authorList>
    </citation>
    <scope>NUCLEOTIDE SEQUENCE [LARGE SCALE GENOMIC DNA]</scope>
    <source>
        <strain evidence="10">ATCC 49566 / DSM 6996 / JCM 21268 / NBRC 15278 / OCh 149</strain>
    </source>
</reference>
<gene>
    <name evidence="9" type="ordered locus">RLO149_c022970</name>
</gene>
<dbReference type="PANTHER" id="PTHR43166">
    <property type="entry name" value="AMINO ACID IMPORT ATP-BINDING PROTEIN"/>
    <property type="match status" value="1"/>
</dbReference>
<dbReference type="KEGG" id="rli:RLO149_c022970"/>
<dbReference type="InterPro" id="IPR050086">
    <property type="entry name" value="MetN_ABC_transporter-like"/>
</dbReference>
<dbReference type="SUPFAM" id="SSF52540">
    <property type="entry name" value="P-loop containing nucleoside triphosphate hydrolases"/>
    <property type="match status" value="1"/>
</dbReference>
<dbReference type="Pfam" id="PF00005">
    <property type="entry name" value="ABC_tran"/>
    <property type="match status" value="1"/>
</dbReference>
<keyword evidence="10" id="KW-1185">Reference proteome</keyword>
<dbReference type="GO" id="GO:0005524">
    <property type="term" value="F:ATP binding"/>
    <property type="evidence" value="ECO:0007669"/>
    <property type="project" value="UniProtKB-KW"/>
</dbReference>
<dbReference type="InterPro" id="IPR027417">
    <property type="entry name" value="P-loop_NTPase"/>
</dbReference>
<dbReference type="Proteomes" id="UP000001353">
    <property type="component" value="Chromosome"/>
</dbReference>
<evidence type="ECO:0000259" key="8">
    <source>
        <dbReference type="PROSITE" id="PS50893"/>
    </source>
</evidence>
<dbReference type="Gene3D" id="3.40.50.300">
    <property type="entry name" value="P-loop containing nucleotide triphosphate hydrolases"/>
    <property type="match status" value="1"/>
</dbReference>
<keyword evidence="6 9" id="KW-0067">ATP-binding</keyword>
<protein>
    <submittedName>
        <fullName evidence="9">Amino acid ABC transporter, ATP-binding protein</fullName>
    </submittedName>
</protein>
<dbReference type="PIRSF" id="PIRSF039085">
    <property type="entry name" value="ABC_ATPase_HisP"/>
    <property type="match status" value="1"/>
</dbReference>
<keyword evidence="7" id="KW-0472">Membrane</keyword>
<dbReference type="PROSITE" id="PS50893">
    <property type="entry name" value="ABC_TRANSPORTER_2"/>
    <property type="match status" value="1"/>
</dbReference>
<dbReference type="SMART" id="SM00382">
    <property type="entry name" value="AAA"/>
    <property type="match status" value="1"/>
</dbReference>
<dbReference type="GO" id="GO:0016887">
    <property type="term" value="F:ATP hydrolysis activity"/>
    <property type="evidence" value="ECO:0007669"/>
    <property type="project" value="InterPro"/>
</dbReference>
<dbReference type="OrthoDB" id="9802264at2"/>
<name>F7ZAS3_ROSLO</name>
<evidence type="ECO:0000256" key="6">
    <source>
        <dbReference type="ARBA" id="ARBA00022840"/>
    </source>
</evidence>
<dbReference type="EMBL" id="CP002623">
    <property type="protein sequence ID" value="AEI94269.1"/>
    <property type="molecule type" value="Genomic_DNA"/>
</dbReference>
<evidence type="ECO:0000256" key="2">
    <source>
        <dbReference type="ARBA" id="ARBA00005417"/>
    </source>
</evidence>
<comment type="subcellular location">
    <subcellularLocation>
        <location evidence="1">Cell membrane</location>
        <topology evidence="1">Peripheral membrane protein</topology>
    </subcellularLocation>
</comment>
<dbReference type="PANTHER" id="PTHR43166:SF35">
    <property type="entry name" value="L-CYSTINE IMPORT ATP-BINDING PROTEIN TCYN"/>
    <property type="match status" value="1"/>
</dbReference>
<keyword evidence="4" id="KW-1003">Cell membrane</keyword>
<evidence type="ECO:0000256" key="7">
    <source>
        <dbReference type="ARBA" id="ARBA00023136"/>
    </source>
</evidence>
<dbReference type="HOGENOM" id="CLU_000604_1_22_5"/>
<dbReference type="RefSeq" id="WP_013962193.1">
    <property type="nucleotide sequence ID" value="NC_015730.1"/>
</dbReference>
<evidence type="ECO:0000256" key="5">
    <source>
        <dbReference type="ARBA" id="ARBA00022741"/>
    </source>
</evidence>
<evidence type="ECO:0000256" key="1">
    <source>
        <dbReference type="ARBA" id="ARBA00004202"/>
    </source>
</evidence>
<feature type="domain" description="ABC transporter" evidence="8">
    <location>
        <begin position="7"/>
        <end position="250"/>
    </location>
</feature>
<comment type="similarity">
    <text evidence="2">Belongs to the ABC transporter superfamily.</text>
</comment>
<accession>F7ZAS3</accession>
<dbReference type="CDD" id="cd03262">
    <property type="entry name" value="ABC_HisP_GlnQ"/>
    <property type="match status" value="1"/>
</dbReference>
<dbReference type="STRING" id="391595.RLO149_c022970"/>
<dbReference type="InterPro" id="IPR003439">
    <property type="entry name" value="ABC_transporter-like_ATP-bd"/>
</dbReference>
<dbReference type="AlphaFoldDB" id="F7ZAS3"/>
<dbReference type="eggNOG" id="COG1126">
    <property type="taxonomic scope" value="Bacteria"/>
</dbReference>
<dbReference type="GO" id="GO:0005886">
    <property type="term" value="C:plasma membrane"/>
    <property type="evidence" value="ECO:0007669"/>
    <property type="project" value="UniProtKB-SubCell"/>
</dbReference>
<evidence type="ECO:0000256" key="4">
    <source>
        <dbReference type="ARBA" id="ARBA00022475"/>
    </source>
</evidence>
<dbReference type="GO" id="GO:0015424">
    <property type="term" value="F:ABC-type amino acid transporter activity"/>
    <property type="evidence" value="ECO:0007669"/>
    <property type="project" value="InterPro"/>
</dbReference>
<proteinExistence type="inferred from homology"/>
<keyword evidence="3" id="KW-0813">Transport</keyword>
<dbReference type="InterPro" id="IPR003593">
    <property type="entry name" value="AAA+_ATPase"/>
</dbReference>
<dbReference type="InterPro" id="IPR017871">
    <property type="entry name" value="ABC_transporter-like_CS"/>
</dbReference>